<accession>A0A1Y0HVM4</accession>
<protein>
    <submittedName>
        <fullName evidence="2">Uncharacterized protein</fullName>
    </submittedName>
</protein>
<dbReference type="EMBL" id="CP021383">
    <property type="protein sequence ID" value="ARU51203.1"/>
    <property type="molecule type" value="Genomic_DNA"/>
</dbReference>
<feature type="region of interest" description="Disordered" evidence="1">
    <location>
        <begin position="1"/>
        <end position="68"/>
    </location>
</feature>
<dbReference type="KEGG" id="cceu:CBR64_06550"/>
<evidence type="ECO:0000256" key="1">
    <source>
        <dbReference type="SAM" id="MobiDB-lite"/>
    </source>
</evidence>
<evidence type="ECO:0000313" key="3">
    <source>
        <dbReference type="Proteomes" id="UP000196228"/>
    </source>
</evidence>
<proteinExistence type="predicted"/>
<dbReference type="AlphaFoldDB" id="A0A1Y0HVM4"/>
<organism evidence="2 3">
    <name type="scientific">Cellulosimicrobium cellulans</name>
    <name type="common">Arthrobacter luteus</name>
    <dbReference type="NCBI Taxonomy" id="1710"/>
    <lineage>
        <taxon>Bacteria</taxon>
        <taxon>Bacillati</taxon>
        <taxon>Actinomycetota</taxon>
        <taxon>Actinomycetes</taxon>
        <taxon>Micrococcales</taxon>
        <taxon>Promicromonosporaceae</taxon>
        <taxon>Cellulosimicrobium</taxon>
    </lineage>
</organism>
<name>A0A1Y0HVM4_CELCE</name>
<feature type="compositionally biased region" description="Low complexity" evidence="1">
    <location>
        <begin position="29"/>
        <end position="68"/>
    </location>
</feature>
<reference evidence="2 3" key="1">
    <citation type="submission" date="2017-05" db="EMBL/GenBank/DDBJ databases">
        <authorList>
            <person name="Song R."/>
            <person name="Chenine A.L."/>
            <person name="Ruprecht R.M."/>
        </authorList>
    </citation>
    <scope>NUCLEOTIDE SEQUENCE [LARGE SCALE GENOMIC DNA]</scope>
    <source>
        <strain evidence="2 3">PSBB019</strain>
    </source>
</reference>
<evidence type="ECO:0000313" key="2">
    <source>
        <dbReference type="EMBL" id="ARU51203.1"/>
    </source>
</evidence>
<dbReference type="Proteomes" id="UP000196228">
    <property type="component" value="Chromosome"/>
</dbReference>
<sequence length="68" mass="6947">MPRRSPRPREPTTVSAAPAAASRIATDGSRSTTNVSTRTSSCSAVRTRASAASTVRDASARASRSAAV</sequence>
<gene>
    <name evidence="2" type="ORF">CBR64_06550</name>
</gene>